<evidence type="ECO:0008006" key="3">
    <source>
        <dbReference type="Google" id="ProtNLM"/>
    </source>
</evidence>
<sequence length="99" mass="11964">MIQVNINEEELKEIYIKMVEERLTELEAETFFLNSKQLQKFIGMSWNSITTHLMSDPTFPAIRLGHKHLFPRYEVEQYMKKYYQEVRDSGGDIIKYKRK</sequence>
<name>A0ABM6IPV4_9BACL</name>
<organism evidence="1 2">
    <name type="scientific">Planococcus faecalis</name>
    <dbReference type="NCBI Taxonomy" id="1598147"/>
    <lineage>
        <taxon>Bacteria</taxon>
        <taxon>Bacillati</taxon>
        <taxon>Bacillota</taxon>
        <taxon>Bacilli</taxon>
        <taxon>Bacillales</taxon>
        <taxon>Caryophanaceae</taxon>
        <taxon>Planococcus</taxon>
    </lineage>
</organism>
<protein>
    <recommendedName>
        <fullName evidence="3">DNA-binding protein</fullName>
    </recommendedName>
</protein>
<dbReference type="RefSeq" id="WP_071154656.1">
    <property type="nucleotide sequence ID" value="NZ_CP019401.1"/>
</dbReference>
<evidence type="ECO:0000313" key="2">
    <source>
        <dbReference type="Proteomes" id="UP000189661"/>
    </source>
</evidence>
<dbReference type="EMBL" id="CP019401">
    <property type="protein sequence ID" value="AQU78307.1"/>
    <property type="molecule type" value="Genomic_DNA"/>
</dbReference>
<proteinExistence type="predicted"/>
<gene>
    <name evidence="1" type="ORF">AJGP001_02890</name>
</gene>
<accession>A0ABM6IPV4</accession>
<keyword evidence="2" id="KW-1185">Reference proteome</keyword>
<reference evidence="1 2" key="1">
    <citation type="submission" date="2017-01" db="EMBL/GenBank/DDBJ databases">
        <title>Planococcus faecalis genome complete sequence.</title>
        <authorList>
            <person name="Lee P.C."/>
        </authorList>
    </citation>
    <scope>NUCLEOTIDE SEQUENCE [LARGE SCALE GENOMIC DNA]</scope>
    <source>
        <strain evidence="1 2">AJ003</strain>
    </source>
</reference>
<evidence type="ECO:0000313" key="1">
    <source>
        <dbReference type="EMBL" id="AQU78307.1"/>
    </source>
</evidence>
<dbReference type="Proteomes" id="UP000189661">
    <property type="component" value="Chromosome"/>
</dbReference>